<keyword evidence="3" id="KW-0547">Nucleotide-binding</keyword>
<dbReference type="EMBL" id="WMIB01000017">
    <property type="protein sequence ID" value="MTH54711.1"/>
    <property type="molecule type" value="Genomic_DNA"/>
</dbReference>
<accession>A0A7X2S8G5</accession>
<evidence type="ECO:0000313" key="7">
    <source>
        <dbReference type="Proteomes" id="UP000434639"/>
    </source>
</evidence>
<sequence>MEKTAVLQLHKVSKTIRRRRILNEISLTVSSGEIVGLLGPNGSGKTTLIRSVLGLVSSTGAIQISGYSIRDRFEEAISQAGAIVENPEFYHYLSGYQNLVHFANMSDPVEGERISEVVQLTGLIDRIHDPVRTYSLGMRQRLGIAQAILHRPKLLLLDEPTNGLDPAGIRELRDYLKRLRDEENTAILISTHLLKEVEDLCDRAAIINNGEILSVQEVRGKRDSLPIPVFFEVDKPDEAVKLLEGTQTEAKPDGIQLLIPHSEIPAVNRRLAEAGIGVYAIQPKPKNLEDSFLELTKEPNR</sequence>
<comment type="caution">
    <text evidence="6">The sequence shown here is derived from an EMBL/GenBank/DDBJ whole genome shotgun (WGS) entry which is preliminary data.</text>
</comment>
<dbReference type="PROSITE" id="PS00211">
    <property type="entry name" value="ABC_TRANSPORTER_1"/>
    <property type="match status" value="1"/>
</dbReference>
<dbReference type="SMART" id="SM00382">
    <property type="entry name" value="AAA"/>
    <property type="match status" value="1"/>
</dbReference>
<dbReference type="Pfam" id="PF00005">
    <property type="entry name" value="ABC_tran"/>
    <property type="match status" value="1"/>
</dbReference>
<dbReference type="GO" id="GO:0016887">
    <property type="term" value="F:ATP hydrolysis activity"/>
    <property type="evidence" value="ECO:0007669"/>
    <property type="project" value="InterPro"/>
</dbReference>
<evidence type="ECO:0000313" key="6">
    <source>
        <dbReference type="EMBL" id="MTH54711.1"/>
    </source>
</evidence>
<dbReference type="Proteomes" id="UP000434639">
    <property type="component" value="Unassembled WGS sequence"/>
</dbReference>
<proteinExistence type="inferred from homology"/>
<feature type="domain" description="ABC transporter" evidence="5">
    <location>
        <begin position="7"/>
        <end position="231"/>
    </location>
</feature>
<dbReference type="PROSITE" id="PS50893">
    <property type="entry name" value="ABC_TRANSPORTER_2"/>
    <property type="match status" value="1"/>
</dbReference>
<name>A0A7X2S8G5_9BACI</name>
<dbReference type="SUPFAM" id="SSF52540">
    <property type="entry name" value="P-loop containing nucleoside triphosphate hydrolases"/>
    <property type="match status" value="1"/>
</dbReference>
<dbReference type="OrthoDB" id="9804819at2"/>
<dbReference type="InterPro" id="IPR027417">
    <property type="entry name" value="P-loop_NTPase"/>
</dbReference>
<keyword evidence="4 6" id="KW-0067">ATP-binding</keyword>
<comment type="similarity">
    <text evidence="1">Belongs to the ABC transporter superfamily.</text>
</comment>
<dbReference type="InterPro" id="IPR003593">
    <property type="entry name" value="AAA+_ATPase"/>
</dbReference>
<dbReference type="InterPro" id="IPR003439">
    <property type="entry name" value="ABC_transporter-like_ATP-bd"/>
</dbReference>
<reference evidence="6 7" key="1">
    <citation type="journal article" date="2017" name="Int. J. Syst. Evol. Microbiol.">
        <title>Bacillus mangrovi sp. nov., isolated from a sediment sample from a mangrove forest.</title>
        <authorList>
            <person name="Gupta V."/>
            <person name="Singh P.K."/>
            <person name="Korpole S."/>
            <person name="Tanuku N.R.S."/>
            <person name="Pinnaka A.K."/>
        </authorList>
    </citation>
    <scope>NUCLEOTIDE SEQUENCE [LARGE SCALE GENOMIC DNA]</scope>
    <source>
        <strain evidence="6 7">KCTC 33872</strain>
    </source>
</reference>
<evidence type="ECO:0000259" key="5">
    <source>
        <dbReference type="PROSITE" id="PS50893"/>
    </source>
</evidence>
<protein>
    <submittedName>
        <fullName evidence="6">ATP-binding cassette domain-containing protein</fullName>
    </submittedName>
</protein>
<evidence type="ECO:0000256" key="3">
    <source>
        <dbReference type="ARBA" id="ARBA00022741"/>
    </source>
</evidence>
<dbReference type="Gene3D" id="3.40.50.300">
    <property type="entry name" value="P-loop containing nucleotide triphosphate hydrolases"/>
    <property type="match status" value="1"/>
</dbReference>
<keyword evidence="2" id="KW-0813">Transport</keyword>
<dbReference type="AlphaFoldDB" id="A0A7X2S8G5"/>
<organism evidence="6 7">
    <name type="scientific">Metabacillus mangrovi</name>
    <dbReference type="NCBI Taxonomy" id="1491830"/>
    <lineage>
        <taxon>Bacteria</taxon>
        <taxon>Bacillati</taxon>
        <taxon>Bacillota</taxon>
        <taxon>Bacilli</taxon>
        <taxon>Bacillales</taxon>
        <taxon>Bacillaceae</taxon>
        <taxon>Metabacillus</taxon>
    </lineage>
</organism>
<keyword evidence="7" id="KW-1185">Reference proteome</keyword>
<dbReference type="PANTHER" id="PTHR43335:SF4">
    <property type="entry name" value="ABC TRANSPORTER, ATP-BINDING PROTEIN"/>
    <property type="match status" value="1"/>
</dbReference>
<dbReference type="InterPro" id="IPR017871">
    <property type="entry name" value="ABC_transporter-like_CS"/>
</dbReference>
<gene>
    <name evidence="6" type="ORF">GKZ89_15010</name>
</gene>
<dbReference type="PANTHER" id="PTHR43335">
    <property type="entry name" value="ABC TRANSPORTER, ATP-BINDING PROTEIN"/>
    <property type="match status" value="1"/>
</dbReference>
<dbReference type="RefSeq" id="WP_155113223.1">
    <property type="nucleotide sequence ID" value="NZ_WMIB01000017.1"/>
</dbReference>
<evidence type="ECO:0000256" key="1">
    <source>
        <dbReference type="ARBA" id="ARBA00005417"/>
    </source>
</evidence>
<evidence type="ECO:0000256" key="2">
    <source>
        <dbReference type="ARBA" id="ARBA00022448"/>
    </source>
</evidence>
<evidence type="ECO:0000256" key="4">
    <source>
        <dbReference type="ARBA" id="ARBA00022840"/>
    </source>
</evidence>
<dbReference type="GO" id="GO:0005524">
    <property type="term" value="F:ATP binding"/>
    <property type="evidence" value="ECO:0007669"/>
    <property type="project" value="UniProtKB-KW"/>
</dbReference>